<feature type="region of interest" description="Disordered" evidence="1">
    <location>
        <begin position="601"/>
        <end position="628"/>
    </location>
</feature>
<comment type="caution">
    <text evidence="2">The sequence shown here is derived from an EMBL/GenBank/DDBJ whole genome shotgun (WGS) entry which is preliminary data.</text>
</comment>
<feature type="compositionally biased region" description="Basic and acidic residues" evidence="1">
    <location>
        <begin position="1"/>
        <end position="10"/>
    </location>
</feature>
<feature type="region of interest" description="Disordered" evidence="1">
    <location>
        <begin position="677"/>
        <end position="720"/>
    </location>
</feature>
<feature type="region of interest" description="Disordered" evidence="1">
    <location>
        <begin position="364"/>
        <end position="384"/>
    </location>
</feature>
<evidence type="ECO:0000256" key="1">
    <source>
        <dbReference type="SAM" id="MobiDB-lite"/>
    </source>
</evidence>
<evidence type="ECO:0000313" key="3">
    <source>
        <dbReference type="Proteomes" id="UP001228049"/>
    </source>
</evidence>
<feature type="compositionally biased region" description="Basic and acidic residues" evidence="1">
    <location>
        <begin position="314"/>
        <end position="323"/>
    </location>
</feature>
<keyword evidence="3" id="KW-1185">Reference proteome</keyword>
<feature type="region of interest" description="Disordered" evidence="1">
    <location>
        <begin position="1"/>
        <end position="213"/>
    </location>
</feature>
<feature type="compositionally biased region" description="Basic and acidic residues" evidence="1">
    <location>
        <begin position="119"/>
        <end position="135"/>
    </location>
</feature>
<feature type="compositionally biased region" description="Basic and acidic residues" evidence="1">
    <location>
        <begin position="682"/>
        <end position="700"/>
    </location>
</feature>
<organism evidence="2 3">
    <name type="scientific">Dissostichus eleginoides</name>
    <name type="common">Patagonian toothfish</name>
    <name type="synonym">Dissostichus amissus</name>
    <dbReference type="NCBI Taxonomy" id="100907"/>
    <lineage>
        <taxon>Eukaryota</taxon>
        <taxon>Metazoa</taxon>
        <taxon>Chordata</taxon>
        <taxon>Craniata</taxon>
        <taxon>Vertebrata</taxon>
        <taxon>Euteleostomi</taxon>
        <taxon>Actinopterygii</taxon>
        <taxon>Neopterygii</taxon>
        <taxon>Teleostei</taxon>
        <taxon>Neoteleostei</taxon>
        <taxon>Acanthomorphata</taxon>
        <taxon>Eupercaria</taxon>
        <taxon>Perciformes</taxon>
        <taxon>Notothenioidei</taxon>
        <taxon>Nototheniidae</taxon>
        <taxon>Dissostichus</taxon>
    </lineage>
</organism>
<dbReference type="Proteomes" id="UP001228049">
    <property type="component" value="Unassembled WGS sequence"/>
</dbReference>
<sequence>MGQNQDKLEGGEQALGEGSEEAKPGPDSGAAGSHSGDVMEGRSSCEEEEEAGNSRKNLEEPDAQDLDGSRGQEPTTPSSEKHINVWVSPFAAREVRQGGAVGKEGAGGGGGGGRTAPLETDKNLKSSVRIEERAGAQRLFNQPKREKKTEVQLQTSSKIKMEHQNEGSVQLEEIQEEDFSAEELDEESGPAATSGDAIENTEEDSVRMKMSRCEDLAGSESLLSVQQNQHGTIMAEVEDVKLCTGTVERLRARKEPPTAQPQHPLKNTLQKESLLDLSDTIDCRPPKKRTENNTKEEACEVKQVLNLNSSTKPKVTETDDQRESAGPNQQMDTTETTTNQKIDLPAVEPSSILIKLLRRDRKETTELSTDKIQQSDVNTSSSVCDRKGLKEKLAEEKHATKDPHVDMKQTEMYDTLTSDCLQSQPGVIGNTMCENSLIKSLCPKDDCQIAGENINSAEASINEDMEIKENLSSDNLQSAVSHERTSCEVSIVMSEEFAPLSRSDSKSPPTKRDGQSADSCNVLIAEKTDTRRPPLQVKSDRERPADLQLSGSACSDAQPVRRRKVKNSTEDTVLVAAGTVISEESLQIMKEDLNMKLKANTLPQQPDEQPGKKGNDGVSVRDKSQGCPKSRAVSALIMETIQLHEKLQQHDRPKSAEVKCDEQGHSVKVAQMKAAFDSAQKSPDKAIERKPSMRKADPLRARQAKAGGGTSVNVGKSTERCQQQRLRQREESSALGLQEFSRLDTLWDAEQVKGCQSYPRVDSTKLCLGLLTIPDSSNCWLY</sequence>
<feature type="compositionally biased region" description="Basic and acidic residues" evidence="1">
    <location>
        <begin position="526"/>
        <end position="545"/>
    </location>
</feature>
<feature type="compositionally biased region" description="Polar residues" evidence="1">
    <location>
        <begin position="370"/>
        <end position="383"/>
    </location>
</feature>
<feature type="compositionally biased region" description="Gly residues" evidence="1">
    <location>
        <begin position="99"/>
        <end position="114"/>
    </location>
</feature>
<dbReference type="AlphaFoldDB" id="A0AAD9BYW7"/>
<dbReference type="EMBL" id="JASDAP010000013">
    <property type="protein sequence ID" value="KAK1892500.1"/>
    <property type="molecule type" value="Genomic_DNA"/>
</dbReference>
<name>A0AAD9BYW7_DISEL</name>
<feature type="region of interest" description="Disordered" evidence="1">
    <location>
        <begin position="498"/>
        <end position="548"/>
    </location>
</feature>
<feature type="region of interest" description="Disordered" evidence="1">
    <location>
        <begin position="249"/>
        <end position="343"/>
    </location>
</feature>
<accession>A0AAD9BYW7</accession>
<feature type="compositionally biased region" description="Basic and acidic residues" evidence="1">
    <location>
        <begin position="281"/>
        <end position="300"/>
    </location>
</feature>
<feature type="compositionally biased region" description="Acidic residues" evidence="1">
    <location>
        <begin position="173"/>
        <end position="188"/>
    </location>
</feature>
<feature type="compositionally biased region" description="Basic and acidic residues" evidence="1">
    <location>
        <begin position="204"/>
        <end position="213"/>
    </location>
</feature>
<evidence type="ECO:0000313" key="2">
    <source>
        <dbReference type="EMBL" id="KAK1892500.1"/>
    </source>
</evidence>
<reference evidence="2" key="1">
    <citation type="submission" date="2023-04" db="EMBL/GenBank/DDBJ databases">
        <title>Chromosome-level genome of Chaenocephalus aceratus.</title>
        <authorList>
            <person name="Park H."/>
        </authorList>
    </citation>
    <scope>NUCLEOTIDE SEQUENCE</scope>
    <source>
        <strain evidence="2">DE</strain>
        <tissue evidence="2">Muscle</tissue>
    </source>
</reference>
<protein>
    <submittedName>
        <fullName evidence="2">Pentatricopeptide repeat-containing protein chloroplastic</fullName>
    </submittedName>
</protein>
<gene>
    <name evidence="2" type="ORF">KUDE01_007575</name>
</gene>
<feature type="compositionally biased region" description="Polar residues" evidence="1">
    <location>
        <begin position="326"/>
        <end position="341"/>
    </location>
</feature>
<proteinExistence type="predicted"/>
<feature type="compositionally biased region" description="Basic and acidic residues" evidence="1">
    <location>
        <begin position="609"/>
        <end position="624"/>
    </location>
</feature>